<reference evidence="1" key="1">
    <citation type="submission" date="2024-09" db="EMBL/GenBank/DDBJ databases">
        <title>Black Yeasts Isolated from many extreme environments.</title>
        <authorList>
            <person name="Coleine C."/>
            <person name="Stajich J.E."/>
            <person name="Selbmann L."/>
        </authorList>
    </citation>
    <scope>NUCLEOTIDE SEQUENCE</scope>
    <source>
        <strain evidence="1">CCFEE 5737</strain>
    </source>
</reference>
<feature type="non-terminal residue" evidence="1">
    <location>
        <position position="1"/>
    </location>
</feature>
<feature type="non-terminal residue" evidence="1">
    <location>
        <position position="104"/>
    </location>
</feature>
<accession>A0ACC3DQB4</accession>
<sequence length="104" mass="11724">FKAQATISPRTNLSGHQEVRVRQEISDLTVQTQELKFTEEEARVYKSLVDTAGAGFDFDMAEARPDPEVLYNATDELIRNPTKYSSAFKPRLVVTTHLGLQELP</sequence>
<evidence type="ECO:0000313" key="1">
    <source>
        <dbReference type="EMBL" id="KAK3078870.1"/>
    </source>
</evidence>
<protein>
    <submittedName>
        <fullName evidence="1">Uncharacterized protein</fullName>
    </submittedName>
</protein>
<comment type="caution">
    <text evidence="1">The sequence shown here is derived from an EMBL/GenBank/DDBJ whole genome shotgun (WGS) entry which is preliminary data.</text>
</comment>
<name>A0ACC3DQB4_9PEZI</name>
<organism evidence="1 2">
    <name type="scientific">Coniosporium uncinatum</name>
    <dbReference type="NCBI Taxonomy" id="93489"/>
    <lineage>
        <taxon>Eukaryota</taxon>
        <taxon>Fungi</taxon>
        <taxon>Dikarya</taxon>
        <taxon>Ascomycota</taxon>
        <taxon>Pezizomycotina</taxon>
        <taxon>Dothideomycetes</taxon>
        <taxon>Dothideomycetes incertae sedis</taxon>
        <taxon>Coniosporium</taxon>
    </lineage>
</organism>
<evidence type="ECO:0000313" key="2">
    <source>
        <dbReference type="Proteomes" id="UP001186974"/>
    </source>
</evidence>
<gene>
    <name evidence="1" type="ORF">LTS18_006422</name>
</gene>
<dbReference type="EMBL" id="JAWDJW010001553">
    <property type="protein sequence ID" value="KAK3078870.1"/>
    <property type="molecule type" value="Genomic_DNA"/>
</dbReference>
<dbReference type="Proteomes" id="UP001186974">
    <property type="component" value="Unassembled WGS sequence"/>
</dbReference>
<keyword evidence="2" id="KW-1185">Reference proteome</keyword>
<proteinExistence type="predicted"/>